<dbReference type="Proteomes" id="UP000249169">
    <property type="component" value="Unassembled WGS sequence"/>
</dbReference>
<dbReference type="SUPFAM" id="SSF56801">
    <property type="entry name" value="Acetyl-CoA synthetase-like"/>
    <property type="match status" value="1"/>
</dbReference>
<dbReference type="Pfam" id="PF04443">
    <property type="entry name" value="LuxE"/>
    <property type="match status" value="1"/>
</dbReference>
<reference evidence="2 3" key="1">
    <citation type="submission" date="2018-05" db="EMBL/GenBank/DDBJ databases">
        <title>Lujinxingia marina gen. nov. sp. nov., a new facultative anaerobic member of the class Deltaproteobacteria, and proposal of Lujinxingaceae fam. nov.</title>
        <authorList>
            <person name="Li C.-M."/>
        </authorList>
    </citation>
    <scope>NUCLEOTIDE SEQUENCE [LARGE SCALE GENOMIC DNA]</scope>
    <source>
        <strain evidence="2 3">B210</strain>
    </source>
</reference>
<dbReference type="EMBL" id="QHKO01000002">
    <property type="protein sequence ID" value="RAL23948.1"/>
    <property type="molecule type" value="Genomic_DNA"/>
</dbReference>
<keyword evidence="3" id="KW-1185">Reference proteome</keyword>
<protein>
    <recommendedName>
        <fullName evidence="1">Acyl-protein synthetase LuxE domain-containing protein</fullName>
    </recommendedName>
</protein>
<evidence type="ECO:0000313" key="2">
    <source>
        <dbReference type="EMBL" id="RAL23948.1"/>
    </source>
</evidence>
<gene>
    <name evidence="2" type="ORF">DL240_07310</name>
</gene>
<evidence type="ECO:0000313" key="3">
    <source>
        <dbReference type="Proteomes" id="UP000249169"/>
    </source>
</evidence>
<accession>A0A328CAI0</accession>
<proteinExistence type="predicted"/>
<dbReference type="InterPro" id="IPR007534">
    <property type="entry name" value="LuxE"/>
</dbReference>
<dbReference type="InterPro" id="IPR042099">
    <property type="entry name" value="ANL_N_sf"/>
</dbReference>
<dbReference type="AlphaFoldDB" id="A0A328CAI0"/>
<evidence type="ECO:0000259" key="1">
    <source>
        <dbReference type="Pfam" id="PF04443"/>
    </source>
</evidence>
<dbReference type="GO" id="GO:0008218">
    <property type="term" value="P:bioluminescence"/>
    <property type="evidence" value="ECO:0007669"/>
    <property type="project" value="InterPro"/>
</dbReference>
<comment type="caution">
    <text evidence="2">The sequence shown here is derived from an EMBL/GenBank/DDBJ whole genome shotgun (WGS) entry which is preliminary data.</text>
</comment>
<organism evidence="2 3">
    <name type="scientific">Lujinxingia litoralis</name>
    <dbReference type="NCBI Taxonomy" id="2211119"/>
    <lineage>
        <taxon>Bacteria</taxon>
        <taxon>Deltaproteobacteria</taxon>
        <taxon>Bradymonadales</taxon>
        <taxon>Lujinxingiaceae</taxon>
        <taxon>Lujinxingia</taxon>
    </lineage>
</organism>
<dbReference type="GO" id="GO:0047474">
    <property type="term" value="F:long-chain fatty acid--protein ligase activity"/>
    <property type="evidence" value="ECO:0007669"/>
    <property type="project" value="InterPro"/>
</dbReference>
<feature type="domain" description="Acyl-protein synthetase LuxE" evidence="1">
    <location>
        <begin position="63"/>
        <end position="386"/>
    </location>
</feature>
<dbReference type="Gene3D" id="3.40.50.12780">
    <property type="entry name" value="N-terminal domain of ligase-like"/>
    <property type="match status" value="1"/>
</dbReference>
<sequence length="394" mass="43738">MLPSRLRQPRRAPLTKRYHHTMPAMTSRDQIFRNIHSAITSWEATTDPLSWPATRFASLARELFAYQYQTNAAYRTLCTNRGVAPADDLDLNLIPAVPTDAFKVLDLFHGPSIARTFRTSGTTQGQRGQHHFATLELYRASLHPTFERFCNPSQQALRLIVLAPSPDDLPDSSLSFMLGELMERWGSPESTFVIGLRDNAWHLDLAALEHALDQAEQDDTPTMLLGTAFGYVELLDRTTRSWRLPPGSRLMETGGFKGRSRTLDKADLYGLFEERLGVPAQRCISEYSMTELSSQTYTDALNGPDATGRLAAPPWLQLSVVDPLTLQPLTAPGATGLIRFIDLANLDSVLAIQTSDRGTLYPDGTLELLGRAPEAELRGCSLTIEEIAEGLDPR</sequence>
<name>A0A328CAI0_9DELT</name>